<sequence>MTTDDPQGLIKMMDDCLRRSFGIDPERDHDEVCALATTGYVVSCWRNTVVEDIHSGGFVPTARRGSYARDGIPDRDMLRLNVATWRQIRPHVHPEGIDVIAVRALLRDKHRPIVLGSNTFTCGELFAGTWTKLVWHLNEGAWLPLHLKDRFGGDEAATMRYYAVCGGSYASDWFGNPWWESAITASARQNPPPRADDLELALHAPNQLDDDAIGWLVSAKRSPLFNEAIHAWKAGRGVDATDLAPGLWFPPGVPELPERLR</sequence>
<proteinExistence type="predicted"/>
<dbReference type="Proteomes" id="UP000000841">
    <property type="component" value="Chromosome"/>
</dbReference>
<dbReference type="AlphaFoldDB" id="C7MTN3"/>
<reference evidence="1 2" key="1">
    <citation type="journal article" date="2009" name="Stand. Genomic Sci.">
        <title>Complete genome sequence of Saccharomonospora viridis type strain (P101).</title>
        <authorList>
            <person name="Pati A."/>
            <person name="Sikorski J."/>
            <person name="Nolan M."/>
            <person name="Lapidus A."/>
            <person name="Copeland A."/>
            <person name="Glavina Del Rio T."/>
            <person name="Lucas S."/>
            <person name="Chen F."/>
            <person name="Tice H."/>
            <person name="Pitluck S."/>
            <person name="Cheng J.F."/>
            <person name="Chertkov O."/>
            <person name="Brettin T."/>
            <person name="Han C."/>
            <person name="Detter J.C."/>
            <person name="Kuske C."/>
            <person name="Bruce D."/>
            <person name="Goodwin L."/>
            <person name="Chain P."/>
            <person name="D'haeseleer P."/>
            <person name="Chen A."/>
            <person name="Palaniappan K."/>
            <person name="Ivanova N."/>
            <person name="Mavromatis K."/>
            <person name="Mikhailova N."/>
            <person name="Rohde M."/>
            <person name="Tindall B.J."/>
            <person name="Goker M."/>
            <person name="Bristow J."/>
            <person name="Eisen J.A."/>
            <person name="Markowitz V."/>
            <person name="Hugenholtz P."/>
            <person name="Kyrpides N.C."/>
            <person name="Klenk H.P."/>
        </authorList>
    </citation>
    <scope>NUCLEOTIDE SEQUENCE [LARGE SCALE GENOMIC DNA]</scope>
    <source>
        <strain evidence="2">ATCC 15386 / DSM 43017 / JCM 3036 / NBRC 12207 / P101</strain>
    </source>
</reference>
<keyword evidence="2" id="KW-1185">Reference proteome</keyword>
<dbReference type="RefSeq" id="WP_015786079.1">
    <property type="nucleotide sequence ID" value="NC_013159.1"/>
</dbReference>
<accession>C7MTN3</accession>
<organism evidence="1 2">
    <name type="scientific">Saccharomonospora viridis (strain ATCC 15386 / DSM 43017 / JCM 3036 / CCUG 5913 / NBRC 12207 / NCIMB 9602 / P101)</name>
    <name type="common">Thermoactinomyces viridis</name>
    <dbReference type="NCBI Taxonomy" id="471857"/>
    <lineage>
        <taxon>Bacteria</taxon>
        <taxon>Bacillati</taxon>
        <taxon>Actinomycetota</taxon>
        <taxon>Actinomycetes</taxon>
        <taxon>Pseudonocardiales</taxon>
        <taxon>Pseudonocardiaceae</taxon>
        <taxon>Saccharomonospora</taxon>
    </lineage>
</organism>
<gene>
    <name evidence="1" type="ordered locus">Svir_17390</name>
</gene>
<name>C7MTN3_SACVD</name>
<protein>
    <submittedName>
        <fullName evidence="1">Uncharacterized protein</fullName>
    </submittedName>
</protein>
<dbReference type="KEGG" id="svi:Svir_17390"/>
<dbReference type="EMBL" id="CP001683">
    <property type="protein sequence ID" value="ACU96766.1"/>
    <property type="molecule type" value="Genomic_DNA"/>
</dbReference>
<dbReference type="HOGENOM" id="CLU_1065129_0_0_11"/>
<evidence type="ECO:0000313" key="2">
    <source>
        <dbReference type="Proteomes" id="UP000000841"/>
    </source>
</evidence>
<evidence type="ECO:0000313" key="1">
    <source>
        <dbReference type="EMBL" id="ACU96766.1"/>
    </source>
</evidence>